<dbReference type="Pfam" id="PF13470">
    <property type="entry name" value="PIN_3"/>
    <property type="match status" value="1"/>
</dbReference>
<evidence type="ECO:0000259" key="2">
    <source>
        <dbReference type="Pfam" id="PF26343"/>
    </source>
</evidence>
<dbReference type="Pfam" id="PF26343">
    <property type="entry name" value="VapC50_C"/>
    <property type="match status" value="1"/>
</dbReference>
<evidence type="ECO:0000313" key="3">
    <source>
        <dbReference type="EMBL" id="MEM4988456.1"/>
    </source>
</evidence>
<comment type="caution">
    <text evidence="3">The sequence shown here is derived from an EMBL/GenBank/DDBJ whole genome shotgun (WGS) entry which is preliminary data.</text>
</comment>
<accession>A0ABU9PWV7</accession>
<dbReference type="EMBL" id="JBANDC010000008">
    <property type="protein sequence ID" value="MEM4988456.1"/>
    <property type="molecule type" value="Genomic_DNA"/>
</dbReference>
<name>A0ABU9PWV7_9BURK</name>
<sequence length="192" mass="21414">MAGSYSYTVILDACVLYPAPLRDLLLSLAEADVFRGRWTSTIHDEWTRNVLANRPDLKPDTLNRTVALMNEAVDDCLVENYEYLIDSLSLPDKDDRHVLAAAIVGHADAIVTFNLKDFPSEIANAHGLEILHPDDFLVAQYGLAPVKMLKIVKTLRERLKNPQRTAQELIATYLSQGLPQTCKLLEDAVGLI</sequence>
<keyword evidence="4" id="KW-1185">Reference proteome</keyword>
<organism evidence="3 4">
    <name type="scientific">Collimonas rhizosphaerae</name>
    <dbReference type="NCBI Taxonomy" id="3126357"/>
    <lineage>
        <taxon>Bacteria</taxon>
        <taxon>Pseudomonadati</taxon>
        <taxon>Pseudomonadota</taxon>
        <taxon>Betaproteobacteria</taxon>
        <taxon>Burkholderiales</taxon>
        <taxon>Oxalobacteraceae</taxon>
        <taxon>Collimonas</taxon>
    </lineage>
</organism>
<evidence type="ECO:0000259" key="1">
    <source>
        <dbReference type="Pfam" id="PF13470"/>
    </source>
</evidence>
<reference evidence="3 4" key="1">
    <citation type="submission" date="2024-02" db="EMBL/GenBank/DDBJ databases">
        <title>Draft genome sequence of Collimonas sp. strain H4R21, an effective mineral-weathering bacterial strain isolated from the beech rhizosphere.</title>
        <authorList>
            <person name="Morin E."/>
            <person name="Uroz S."/>
            <person name="Leveau J.H.J."/>
            <person name="Kumar R."/>
            <person name="Rey M.W."/>
            <person name="Pham J."/>
        </authorList>
    </citation>
    <scope>NUCLEOTIDE SEQUENCE [LARGE SCALE GENOMIC DNA]</scope>
    <source>
        <strain evidence="3 4">H4R21</strain>
    </source>
</reference>
<dbReference type="Proteomes" id="UP001495910">
    <property type="component" value="Unassembled WGS sequence"/>
</dbReference>
<feature type="domain" description="PIN" evidence="1">
    <location>
        <begin position="9"/>
        <end position="115"/>
    </location>
</feature>
<dbReference type="InterPro" id="IPR002716">
    <property type="entry name" value="PIN_dom"/>
</dbReference>
<evidence type="ECO:0000313" key="4">
    <source>
        <dbReference type="Proteomes" id="UP001495910"/>
    </source>
</evidence>
<feature type="domain" description="VapC50 C-terminal" evidence="2">
    <location>
        <begin position="133"/>
        <end position="186"/>
    </location>
</feature>
<dbReference type="RefSeq" id="WP_342829874.1">
    <property type="nucleotide sequence ID" value="NZ_JBANDC010000008.1"/>
</dbReference>
<protein>
    <submittedName>
        <fullName evidence="3">PIN domain-containing protein</fullName>
    </submittedName>
</protein>
<dbReference type="InterPro" id="IPR058652">
    <property type="entry name" value="VapC50_C"/>
</dbReference>
<proteinExistence type="predicted"/>
<gene>
    <name evidence="3" type="ORF">V8G57_13750</name>
</gene>